<keyword evidence="2" id="KW-1185">Reference proteome</keyword>
<accession>A0A6A6LXY0</accession>
<proteinExistence type="predicted"/>
<sequence length="266" mass="30663">MDSREFSLECEFSSRVEDDSAKKRVKNRESIVEEKDSQAHRISFRDTVINGSRMELDLMEEYTKVEASKVDVGSRVRTIEIRMGLMKKVDVITRKEKGVMGHEWLFLAENPWKAEPVVEGGGSRFQFLREHVDELGTKRGRLFCALVGMRNAYKIIFPSGFDKRGITNKSNCNISRVFKTSKQQGQFGEGNIEKENFNPLNMETVVADNGTKRRANGKRVELVPVVTSLMPQPQHHSAMRIVDSQEPMRERKRRVLFDKCYGEREL</sequence>
<dbReference type="Proteomes" id="UP000467840">
    <property type="component" value="Chromosome 16"/>
</dbReference>
<dbReference type="EMBL" id="JAAGAX010000009">
    <property type="protein sequence ID" value="KAF2304886.1"/>
    <property type="molecule type" value="Genomic_DNA"/>
</dbReference>
<evidence type="ECO:0000313" key="2">
    <source>
        <dbReference type="Proteomes" id="UP000467840"/>
    </source>
</evidence>
<reference evidence="1 2" key="1">
    <citation type="journal article" date="2020" name="Mol. Plant">
        <title>The Chromosome-Based Rubber Tree Genome Provides New Insights into Spurge Genome Evolution and Rubber Biosynthesis.</title>
        <authorList>
            <person name="Liu J."/>
            <person name="Shi C."/>
            <person name="Shi C.C."/>
            <person name="Li W."/>
            <person name="Zhang Q.J."/>
            <person name="Zhang Y."/>
            <person name="Li K."/>
            <person name="Lu H.F."/>
            <person name="Shi C."/>
            <person name="Zhu S.T."/>
            <person name="Xiao Z.Y."/>
            <person name="Nan H."/>
            <person name="Yue Y."/>
            <person name="Zhu X.G."/>
            <person name="Wu Y."/>
            <person name="Hong X.N."/>
            <person name="Fan G.Y."/>
            <person name="Tong Y."/>
            <person name="Zhang D."/>
            <person name="Mao C.L."/>
            <person name="Liu Y.L."/>
            <person name="Hao S.J."/>
            <person name="Liu W.Q."/>
            <person name="Lv M.Q."/>
            <person name="Zhang H.B."/>
            <person name="Liu Y."/>
            <person name="Hu-Tang G.R."/>
            <person name="Wang J.P."/>
            <person name="Wang J.H."/>
            <person name="Sun Y.H."/>
            <person name="Ni S.B."/>
            <person name="Chen W.B."/>
            <person name="Zhang X.C."/>
            <person name="Jiao Y.N."/>
            <person name="Eichler E.E."/>
            <person name="Li G.H."/>
            <person name="Liu X."/>
            <person name="Gao L.Z."/>
        </authorList>
    </citation>
    <scope>NUCLEOTIDE SEQUENCE [LARGE SCALE GENOMIC DNA]</scope>
    <source>
        <strain evidence="2">cv. GT1</strain>
        <tissue evidence="1">Leaf</tissue>
    </source>
</reference>
<name>A0A6A6LXY0_HEVBR</name>
<evidence type="ECO:0000313" key="1">
    <source>
        <dbReference type="EMBL" id="KAF2304886.1"/>
    </source>
</evidence>
<protein>
    <submittedName>
        <fullName evidence="1">Uncharacterized protein</fullName>
    </submittedName>
</protein>
<organism evidence="1 2">
    <name type="scientific">Hevea brasiliensis</name>
    <name type="common">Para rubber tree</name>
    <name type="synonym">Siphonia brasiliensis</name>
    <dbReference type="NCBI Taxonomy" id="3981"/>
    <lineage>
        <taxon>Eukaryota</taxon>
        <taxon>Viridiplantae</taxon>
        <taxon>Streptophyta</taxon>
        <taxon>Embryophyta</taxon>
        <taxon>Tracheophyta</taxon>
        <taxon>Spermatophyta</taxon>
        <taxon>Magnoliopsida</taxon>
        <taxon>eudicotyledons</taxon>
        <taxon>Gunneridae</taxon>
        <taxon>Pentapetalae</taxon>
        <taxon>rosids</taxon>
        <taxon>fabids</taxon>
        <taxon>Malpighiales</taxon>
        <taxon>Euphorbiaceae</taxon>
        <taxon>Crotonoideae</taxon>
        <taxon>Micrandreae</taxon>
        <taxon>Hevea</taxon>
    </lineage>
</organism>
<dbReference type="AlphaFoldDB" id="A0A6A6LXY0"/>
<comment type="caution">
    <text evidence="1">The sequence shown here is derived from an EMBL/GenBank/DDBJ whole genome shotgun (WGS) entry which is preliminary data.</text>
</comment>
<gene>
    <name evidence="1" type="ORF">GH714_039263</name>
</gene>